<feature type="region of interest" description="Disordered" evidence="1">
    <location>
        <begin position="1"/>
        <end position="103"/>
    </location>
</feature>
<gene>
    <name evidence="2" type="ORF">BV133_417</name>
</gene>
<evidence type="ECO:0000313" key="2">
    <source>
        <dbReference type="EMBL" id="BAR98010.1"/>
    </source>
</evidence>
<protein>
    <submittedName>
        <fullName evidence="2">Uncharacterized protein</fullName>
    </submittedName>
</protein>
<organism evidence="2">
    <name type="scientific">Blastochloris viridis</name>
    <name type="common">Rhodopseudomonas viridis</name>
    <dbReference type="NCBI Taxonomy" id="1079"/>
    <lineage>
        <taxon>Bacteria</taxon>
        <taxon>Pseudomonadati</taxon>
        <taxon>Pseudomonadota</taxon>
        <taxon>Alphaproteobacteria</taxon>
        <taxon>Hyphomicrobiales</taxon>
        <taxon>Blastochloridaceae</taxon>
        <taxon>Blastochloris</taxon>
    </lineage>
</organism>
<sequence>MPCGTSRPREHRASTRDQISGFDKVAMLSRRTKSESRDLGIRAVSEPVRPPGRCDGTVGWPAPDCPVSMSHNRRCDSKRQDAALRQGGPTEPTAAGDRSLSSW</sequence>
<name>A0A182CXT7_BLAVI</name>
<dbReference type="AlphaFoldDB" id="A0A182CXT7"/>
<feature type="compositionally biased region" description="Basic and acidic residues" evidence="1">
    <location>
        <begin position="73"/>
        <end position="82"/>
    </location>
</feature>
<evidence type="ECO:0000256" key="1">
    <source>
        <dbReference type="SAM" id="MobiDB-lite"/>
    </source>
</evidence>
<dbReference type="EMBL" id="AP014854">
    <property type="protein sequence ID" value="BAR98010.1"/>
    <property type="molecule type" value="Genomic_DNA"/>
</dbReference>
<accession>A0A182CXT7</accession>
<reference evidence="2" key="1">
    <citation type="journal article" date="2015" name="Genome Announc.">
        <title>Complete Genome Sequence of the Bacteriochlorophyll b-Producing Photosynthetic Bacterium Blastochloris viridis.</title>
        <authorList>
            <person name="Tsukatani Y."/>
            <person name="Hirose Y."/>
            <person name="Harada J."/>
            <person name="Misawa N."/>
            <person name="Mori K."/>
            <person name="Inoue K."/>
            <person name="Tamiaki H."/>
        </authorList>
    </citation>
    <scope>NUCLEOTIDE SEQUENCE [LARGE SCALE GENOMIC DNA]</scope>
    <source>
        <strain evidence="2">DSM 133</strain>
    </source>
</reference>
<proteinExistence type="predicted"/>